<dbReference type="SUPFAM" id="SSF53850">
    <property type="entry name" value="Periplasmic binding protein-like II"/>
    <property type="match status" value="1"/>
</dbReference>
<dbReference type="Gene3D" id="3.40.190.10">
    <property type="entry name" value="Periplasmic binding protein-like II"/>
    <property type="match status" value="1"/>
</dbReference>
<dbReference type="PANTHER" id="PTHR35841">
    <property type="entry name" value="PHOSPHONATES-BINDING PERIPLASMIC PROTEIN"/>
    <property type="match status" value="1"/>
</dbReference>
<gene>
    <name evidence="1" type="ORF">GXP70_02385</name>
</gene>
<evidence type="ECO:0000313" key="2">
    <source>
        <dbReference type="Proteomes" id="UP000476064"/>
    </source>
</evidence>
<dbReference type="RefSeq" id="WP_162355002.1">
    <property type="nucleotide sequence ID" value="NZ_CP048209.1"/>
</dbReference>
<reference evidence="1 2" key="1">
    <citation type="submission" date="2020-01" db="EMBL/GenBank/DDBJ databases">
        <title>Paenibacillus sp. nov., isolated from tomato rhizosphere.</title>
        <authorList>
            <person name="Weon H.-Y."/>
            <person name="Lee S.A."/>
        </authorList>
    </citation>
    <scope>NUCLEOTIDE SEQUENCE [LARGE SCALE GENOMIC DNA]</scope>
    <source>
        <strain evidence="1 2">12200R-189</strain>
    </source>
</reference>
<dbReference type="PANTHER" id="PTHR35841:SF1">
    <property type="entry name" value="PHOSPHONATES-BINDING PERIPLASMIC PROTEIN"/>
    <property type="match status" value="1"/>
</dbReference>
<dbReference type="AlphaFoldDB" id="A0A6C0FUD4"/>
<dbReference type="Pfam" id="PF12974">
    <property type="entry name" value="Phosphonate-bd"/>
    <property type="match status" value="1"/>
</dbReference>
<keyword evidence="2" id="KW-1185">Reference proteome</keyword>
<name>A0A6C0FUD4_9BACL</name>
<sequence>MIHAMKNGFVLPYSLFSSRHIDMARYFTNTVYAGSRDAVLTAVMSKQADAGAMEDLTLKKYIESGRYDERDIRILWQSGEIPGSPFAARADLSGRAKTTFKTAMLTIHGKSPGAIRVFDAKIEKYVEAQDRQYNEISNISNILGKPFIIDNFLRKK</sequence>
<dbReference type="Proteomes" id="UP000476064">
    <property type="component" value="Chromosome"/>
</dbReference>
<dbReference type="EMBL" id="CP048209">
    <property type="protein sequence ID" value="QHT58934.1"/>
    <property type="molecule type" value="Genomic_DNA"/>
</dbReference>
<evidence type="ECO:0000313" key="1">
    <source>
        <dbReference type="EMBL" id="QHT58934.1"/>
    </source>
</evidence>
<proteinExistence type="predicted"/>
<organism evidence="1 2">
    <name type="scientific">Paenibacillus lycopersici</name>
    <dbReference type="NCBI Taxonomy" id="2704462"/>
    <lineage>
        <taxon>Bacteria</taxon>
        <taxon>Bacillati</taxon>
        <taxon>Bacillota</taxon>
        <taxon>Bacilli</taxon>
        <taxon>Bacillales</taxon>
        <taxon>Paenibacillaceae</taxon>
        <taxon>Paenibacillus</taxon>
    </lineage>
</organism>
<accession>A0A6C0FUD4</accession>
<protein>
    <submittedName>
        <fullName evidence="1">PhnD/SsuA/transferrin family substrate-binding protein</fullName>
    </submittedName>
</protein>
<dbReference type="KEGG" id="plyc:GXP70_02385"/>